<dbReference type="Proteomes" id="UP001293254">
    <property type="component" value="Unassembled WGS sequence"/>
</dbReference>
<keyword evidence="3" id="KW-1185">Reference proteome</keyword>
<reference evidence="2" key="1">
    <citation type="submission" date="2020-06" db="EMBL/GenBank/DDBJ databases">
        <authorList>
            <person name="Li T."/>
            <person name="Hu X."/>
            <person name="Zhang T."/>
            <person name="Song X."/>
            <person name="Zhang H."/>
            <person name="Dai N."/>
            <person name="Sheng W."/>
            <person name="Hou X."/>
            <person name="Wei L."/>
        </authorList>
    </citation>
    <scope>NUCLEOTIDE SEQUENCE</scope>
    <source>
        <strain evidence="2">3651</strain>
        <tissue evidence="2">Leaf</tissue>
    </source>
</reference>
<gene>
    <name evidence="2" type="ORF">Salat_2549600</name>
</gene>
<dbReference type="AlphaFoldDB" id="A0AAE1XSE4"/>
<feature type="compositionally biased region" description="Basic and acidic residues" evidence="1">
    <location>
        <begin position="121"/>
        <end position="134"/>
    </location>
</feature>
<protein>
    <submittedName>
        <fullName evidence="2">Uncharacterized protein</fullName>
    </submittedName>
</protein>
<reference evidence="2" key="2">
    <citation type="journal article" date="2024" name="Plant">
        <title>Genomic evolution and insights into agronomic trait innovations of Sesamum species.</title>
        <authorList>
            <person name="Miao H."/>
            <person name="Wang L."/>
            <person name="Qu L."/>
            <person name="Liu H."/>
            <person name="Sun Y."/>
            <person name="Le M."/>
            <person name="Wang Q."/>
            <person name="Wei S."/>
            <person name="Zheng Y."/>
            <person name="Lin W."/>
            <person name="Duan Y."/>
            <person name="Cao H."/>
            <person name="Xiong S."/>
            <person name="Wang X."/>
            <person name="Wei L."/>
            <person name="Li C."/>
            <person name="Ma Q."/>
            <person name="Ju M."/>
            <person name="Zhao R."/>
            <person name="Li G."/>
            <person name="Mu C."/>
            <person name="Tian Q."/>
            <person name="Mei H."/>
            <person name="Zhang T."/>
            <person name="Gao T."/>
            <person name="Zhang H."/>
        </authorList>
    </citation>
    <scope>NUCLEOTIDE SEQUENCE</scope>
    <source>
        <strain evidence="2">3651</strain>
    </source>
</reference>
<organism evidence="2 3">
    <name type="scientific">Sesamum alatum</name>
    <dbReference type="NCBI Taxonomy" id="300844"/>
    <lineage>
        <taxon>Eukaryota</taxon>
        <taxon>Viridiplantae</taxon>
        <taxon>Streptophyta</taxon>
        <taxon>Embryophyta</taxon>
        <taxon>Tracheophyta</taxon>
        <taxon>Spermatophyta</taxon>
        <taxon>Magnoliopsida</taxon>
        <taxon>eudicotyledons</taxon>
        <taxon>Gunneridae</taxon>
        <taxon>Pentapetalae</taxon>
        <taxon>asterids</taxon>
        <taxon>lamiids</taxon>
        <taxon>Lamiales</taxon>
        <taxon>Pedaliaceae</taxon>
        <taxon>Sesamum</taxon>
    </lineage>
</organism>
<proteinExistence type="predicted"/>
<accession>A0AAE1XSE4</accession>
<dbReference type="EMBL" id="JACGWO010000010">
    <property type="protein sequence ID" value="KAK4417240.1"/>
    <property type="molecule type" value="Genomic_DNA"/>
</dbReference>
<sequence length="134" mass="15153">MLILCFCWLERNNSKHHGYNFNSDRIILKVHQFINTISRTKLASSGNWKGDSHIVATMGFPTCVKRRATLMIFKVQQMKCCSSQPQQGYNMKDAATQGAFCSMRDQTCAPNNRASSVQMKSKKDLGNKKEEGTP</sequence>
<comment type="caution">
    <text evidence="2">The sequence shown here is derived from an EMBL/GenBank/DDBJ whole genome shotgun (WGS) entry which is preliminary data.</text>
</comment>
<evidence type="ECO:0000313" key="2">
    <source>
        <dbReference type="EMBL" id="KAK4417240.1"/>
    </source>
</evidence>
<name>A0AAE1XSE4_9LAMI</name>
<feature type="region of interest" description="Disordered" evidence="1">
    <location>
        <begin position="111"/>
        <end position="134"/>
    </location>
</feature>
<evidence type="ECO:0000313" key="3">
    <source>
        <dbReference type="Proteomes" id="UP001293254"/>
    </source>
</evidence>
<evidence type="ECO:0000256" key="1">
    <source>
        <dbReference type="SAM" id="MobiDB-lite"/>
    </source>
</evidence>